<dbReference type="Pfam" id="PF12802">
    <property type="entry name" value="MarR_2"/>
    <property type="match status" value="1"/>
</dbReference>
<dbReference type="InterPro" id="IPR000835">
    <property type="entry name" value="HTH_MarR-typ"/>
</dbReference>
<evidence type="ECO:0000313" key="5">
    <source>
        <dbReference type="EMBL" id="PPB08522.1"/>
    </source>
</evidence>
<comment type="caution">
    <text evidence="5">The sequence shown here is derived from an EMBL/GenBank/DDBJ whole genome shotgun (WGS) entry which is preliminary data.</text>
</comment>
<dbReference type="SMART" id="SM00347">
    <property type="entry name" value="HTH_MARR"/>
    <property type="match status" value="1"/>
</dbReference>
<evidence type="ECO:0000256" key="3">
    <source>
        <dbReference type="ARBA" id="ARBA00023163"/>
    </source>
</evidence>
<evidence type="ECO:0000259" key="4">
    <source>
        <dbReference type="PROSITE" id="PS50995"/>
    </source>
</evidence>
<dbReference type="InterPro" id="IPR036388">
    <property type="entry name" value="WH-like_DNA-bd_sf"/>
</dbReference>
<dbReference type="Proteomes" id="UP000239759">
    <property type="component" value="Unassembled WGS sequence"/>
</dbReference>
<gene>
    <name evidence="5" type="ORF">C4A77_06800</name>
</gene>
<dbReference type="EMBL" id="PRKQ01000006">
    <property type="protein sequence ID" value="PPB08522.1"/>
    <property type="molecule type" value="Genomic_DNA"/>
</dbReference>
<feature type="domain" description="HTH marR-type" evidence="4">
    <location>
        <begin position="17"/>
        <end position="150"/>
    </location>
</feature>
<evidence type="ECO:0000256" key="1">
    <source>
        <dbReference type="ARBA" id="ARBA00023015"/>
    </source>
</evidence>
<proteinExistence type="predicted"/>
<dbReference type="AlphaFoldDB" id="A0AAP8QFP8"/>
<keyword evidence="3" id="KW-0804">Transcription</keyword>
<organism evidence="5 6">
    <name type="scientific">Brevibacillus laterosporus</name>
    <name type="common">Bacillus laterosporus</name>
    <dbReference type="NCBI Taxonomy" id="1465"/>
    <lineage>
        <taxon>Bacteria</taxon>
        <taxon>Bacillati</taxon>
        <taxon>Bacillota</taxon>
        <taxon>Bacilli</taxon>
        <taxon>Bacillales</taxon>
        <taxon>Paenibacillaceae</taxon>
        <taxon>Brevibacillus</taxon>
    </lineage>
</organism>
<dbReference type="PANTHER" id="PTHR42756:SF1">
    <property type="entry name" value="TRANSCRIPTIONAL REPRESSOR OF EMRAB OPERON"/>
    <property type="match status" value="1"/>
</dbReference>
<accession>A0AAP8QFP8</accession>
<keyword evidence="1" id="KW-0805">Transcription regulation</keyword>
<dbReference type="Gene3D" id="1.10.10.10">
    <property type="entry name" value="Winged helix-like DNA-binding domain superfamily/Winged helix DNA-binding domain"/>
    <property type="match status" value="1"/>
</dbReference>
<protein>
    <submittedName>
        <fullName evidence="5">MarR family transcriptional regulator</fullName>
    </submittedName>
</protein>
<dbReference type="PANTHER" id="PTHR42756">
    <property type="entry name" value="TRANSCRIPTIONAL REGULATOR, MARR"/>
    <property type="match status" value="1"/>
</dbReference>
<evidence type="ECO:0000313" key="6">
    <source>
        <dbReference type="Proteomes" id="UP000239759"/>
    </source>
</evidence>
<evidence type="ECO:0000256" key="2">
    <source>
        <dbReference type="ARBA" id="ARBA00023125"/>
    </source>
</evidence>
<name>A0AAP8QFP8_BRELA</name>
<keyword evidence="2" id="KW-0238">DNA-binding</keyword>
<dbReference type="GO" id="GO:0003677">
    <property type="term" value="F:DNA binding"/>
    <property type="evidence" value="ECO:0007669"/>
    <property type="project" value="UniProtKB-KW"/>
</dbReference>
<dbReference type="GO" id="GO:0003700">
    <property type="term" value="F:DNA-binding transcription factor activity"/>
    <property type="evidence" value="ECO:0007669"/>
    <property type="project" value="InterPro"/>
</dbReference>
<dbReference type="PROSITE" id="PS50995">
    <property type="entry name" value="HTH_MARR_2"/>
    <property type="match status" value="1"/>
</dbReference>
<dbReference type="SUPFAM" id="SSF46785">
    <property type="entry name" value="Winged helix' DNA-binding domain"/>
    <property type="match status" value="1"/>
</dbReference>
<dbReference type="PRINTS" id="PR00598">
    <property type="entry name" value="HTHMARR"/>
</dbReference>
<reference evidence="5 6" key="1">
    <citation type="submission" date="2018-02" db="EMBL/GenBank/DDBJ databases">
        <title>Comparative analysis of genomes of three Brevibacillus laterosporus strains producers of potent antimicrobials isolated from silage.</title>
        <authorList>
            <person name="Kojic M."/>
            <person name="Miljkovic M."/>
            <person name="Studholme D."/>
            <person name="Filipic B."/>
        </authorList>
    </citation>
    <scope>NUCLEOTIDE SEQUENCE [LARGE SCALE GENOMIC DNA]</scope>
    <source>
        <strain evidence="5 6">BGSP11</strain>
    </source>
</reference>
<dbReference type="InterPro" id="IPR036390">
    <property type="entry name" value="WH_DNA-bd_sf"/>
</dbReference>
<sequence>MERTLFMNPSSYLADVCNSLGHNLHRIGQLTREETNKVLKPYDLTPEQWQMLAVLYKTNGVTPTELGEITLRDKTTISRILPGLFKKGFIYKEAHPQDSRSYVVKLVDKYQSMVEESLIKIREHYQNSFFAPLSKDEQQQLLHLLVKLRKGAGDL</sequence>